<evidence type="ECO:0000259" key="1">
    <source>
        <dbReference type="Pfam" id="PF12146"/>
    </source>
</evidence>
<proteinExistence type="predicted"/>
<dbReference type="SUPFAM" id="SSF53474">
    <property type="entry name" value="alpha/beta-Hydrolases"/>
    <property type="match status" value="1"/>
</dbReference>
<accession>A0A4D7C9E7</accession>
<reference evidence="3" key="1">
    <citation type="submission" date="2019-04" db="EMBL/GenBank/DDBJ databases">
        <title>Complete genome sequence of Sphingomonas sp. W1-2-3.</title>
        <authorList>
            <person name="Im W.T."/>
        </authorList>
    </citation>
    <scope>NUCLEOTIDE SEQUENCE [LARGE SCALE GENOMIC DNA]</scope>
    <source>
        <strain evidence="3">W1-2-3</strain>
    </source>
</reference>
<keyword evidence="2" id="KW-0378">Hydrolase</keyword>
<organism evidence="2 3">
    <name type="scientific">Hankyongella ginsenosidimutans</name>
    <dbReference type="NCBI Taxonomy" id="1763828"/>
    <lineage>
        <taxon>Bacteria</taxon>
        <taxon>Pseudomonadati</taxon>
        <taxon>Pseudomonadota</taxon>
        <taxon>Alphaproteobacteria</taxon>
        <taxon>Sphingomonadales</taxon>
        <taxon>Sphingomonadaceae</taxon>
        <taxon>Hankyongella</taxon>
    </lineage>
</organism>
<protein>
    <submittedName>
        <fullName evidence="2">Alpha/beta hydrolase</fullName>
    </submittedName>
</protein>
<sequence>MQDEVLLRRSLPPGGALEHLDAGGTRLRVCRWEGATPGGGTIILLNGRGDFIEKYAEACHAMVAWGPALITLDWRGQGLSGRLAANPTVGHADDLGMLVADLSMLLDRLDLPRPLRIVAHSMGGHLALRLLHDRPALVERAVLLSPMLRFRTAPIPGCWRGG</sequence>
<keyword evidence="3" id="KW-1185">Reference proteome</keyword>
<dbReference type="AlphaFoldDB" id="A0A4D7C9E7"/>
<dbReference type="Proteomes" id="UP000298714">
    <property type="component" value="Chromosome"/>
</dbReference>
<dbReference type="EMBL" id="CP039704">
    <property type="protein sequence ID" value="QCI80428.1"/>
    <property type="molecule type" value="Genomic_DNA"/>
</dbReference>
<feature type="domain" description="Serine aminopeptidase S33" evidence="1">
    <location>
        <begin position="40"/>
        <end position="153"/>
    </location>
</feature>
<dbReference type="InterPro" id="IPR051044">
    <property type="entry name" value="MAG_DAG_Lipase"/>
</dbReference>
<dbReference type="KEGG" id="hgn:E6W36_15630"/>
<name>A0A4D7C9E7_9SPHN</name>
<dbReference type="InterPro" id="IPR022742">
    <property type="entry name" value="Hydrolase_4"/>
</dbReference>
<dbReference type="InterPro" id="IPR029058">
    <property type="entry name" value="AB_hydrolase_fold"/>
</dbReference>
<evidence type="ECO:0000313" key="2">
    <source>
        <dbReference type="EMBL" id="QCI80428.1"/>
    </source>
</evidence>
<dbReference type="PANTHER" id="PTHR11614">
    <property type="entry name" value="PHOSPHOLIPASE-RELATED"/>
    <property type="match status" value="1"/>
</dbReference>
<dbReference type="RefSeq" id="WP_222873324.1">
    <property type="nucleotide sequence ID" value="NZ_CP039704.1"/>
</dbReference>
<dbReference type="Gene3D" id="3.40.50.1820">
    <property type="entry name" value="alpha/beta hydrolase"/>
    <property type="match status" value="1"/>
</dbReference>
<evidence type="ECO:0000313" key="3">
    <source>
        <dbReference type="Proteomes" id="UP000298714"/>
    </source>
</evidence>
<gene>
    <name evidence="2" type="ORF">E6W36_15630</name>
</gene>
<dbReference type="Pfam" id="PF12146">
    <property type="entry name" value="Hydrolase_4"/>
    <property type="match status" value="1"/>
</dbReference>
<dbReference type="GO" id="GO:0016787">
    <property type="term" value="F:hydrolase activity"/>
    <property type="evidence" value="ECO:0007669"/>
    <property type="project" value="UniProtKB-KW"/>
</dbReference>